<dbReference type="EMBL" id="OP297545">
    <property type="protein sequence ID" value="UXE04779.1"/>
    <property type="molecule type" value="Genomic_DNA"/>
</dbReference>
<keyword evidence="2" id="KW-1185">Reference proteome</keyword>
<evidence type="ECO:0000313" key="1">
    <source>
        <dbReference type="EMBL" id="UXE04779.1"/>
    </source>
</evidence>
<dbReference type="RefSeq" id="YP_010755386.1">
    <property type="nucleotide sequence ID" value="NC_073469.1"/>
</dbReference>
<dbReference type="KEGG" id="vg:80020038"/>
<proteinExistence type="predicted"/>
<name>A0A977KNK8_9CAUD</name>
<evidence type="ECO:0000313" key="2">
    <source>
        <dbReference type="Proteomes" id="UP001063033"/>
    </source>
</evidence>
<accession>A0A977KNK8</accession>
<dbReference type="Proteomes" id="UP001063033">
    <property type="component" value="Segment"/>
</dbReference>
<reference evidence="1" key="1">
    <citation type="submission" date="2022-08" db="EMBL/GenBank/DDBJ databases">
        <authorList>
            <person name="Dojs M.A."/>
            <person name="Fleischacker C.L."/>
            <person name="Jackson S.M."/>
            <person name="Feiring S.B."/>
            <person name="Webb R.J."/>
            <person name="Schaefbauer A.B."/>
            <person name="Vigness C.A."/>
            <person name="Boyle B.L."/>
            <person name="Frank J.R."/>
            <person name="Fleischacker T.C."/>
            <person name="Ackerman S.B."/>
            <person name="Balish M.F."/>
            <person name="Garlena R.A."/>
            <person name="Russell D.A."/>
            <person name="Jacobs-Sera D."/>
            <person name="Hatfull G.F."/>
        </authorList>
    </citation>
    <scope>NUCLEOTIDE SEQUENCE</scope>
</reference>
<protein>
    <submittedName>
        <fullName evidence="1">Uncharacterized protein</fullName>
    </submittedName>
</protein>
<sequence>MNPQISPWFAECQTCPWSAPAATDWAAEDKADVHAASNPSHSLDVYAKGTQ</sequence>
<dbReference type="GeneID" id="80020038"/>
<organism evidence="1 2">
    <name type="scientific">Arthrobacter phage Shambre1</name>
    <dbReference type="NCBI Taxonomy" id="2927284"/>
    <lineage>
        <taxon>Viruses</taxon>
        <taxon>Duplodnaviria</taxon>
        <taxon>Heunggongvirae</taxon>
        <taxon>Uroviricota</taxon>
        <taxon>Caudoviricetes</taxon>
        <taxon>Bismarckvirus</taxon>
        <taxon>Bismarckvirus shambre1</taxon>
    </lineage>
</organism>
<gene>
    <name evidence="1" type="primary">43</name>
    <name evidence="1" type="ORF">SEA_SHAMBRE1_43</name>
</gene>